<keyword evidence="7" id="KW-0670">Pyruvate</keyword>
<dbReference type="GO" id="GO:0006082">
    <property type="term" value="P:organic acid metabolic process"/>
    <property type="evidence" value="ECO:0007669"/>
    <property type="project" value="UniProtKB-ARBA"/>
</dbReference>
<dbReference type="PANTHER" id="PTHR42981">
    <property type="entry name" value="PYRUVATE DEHYDROGENASE [UBIQUINONE]"/>
    <property type="match status" value="1"/>
</dbReference>
<dbReference type="EnsemblBacteria" id="CAC11945">
    <property type="protein sequence ID" value="CAC11945"/>
    <property type="gene ID" value="CAC11945"/>
</dbReference>
<dbReference type="Proteomes" id="UP000001024">
    <property type="component" value="Chromosome"/>
</dbReference>
<keyword evidence="2 3" id="KW-0786">Thiamine pyrophosphate</keyword>
<dbReference type="Pfam" id="PF02775">
    <property type="entry name" value="TPP_enzyme_C"/>
    <property type="match status" value="1"/>
</dbReference>
<dbReference type="InParanoid" id="Q9HJZ5"/>
<comment type="similarity">
    <text evidence="1 3">Belongs to the TPP enzyme family.</text>
</comment>
<feature type="domain" description="Thiamine pyrophosphate enzyme TPP-binding" evidence="5">
    <location>
        <begin position="372"/>
        <end position="516"/>
    </location>
</feature>
<dbReference type="PaxDb" id="273075-Ta0816"/>
<dbReference type="RefSeq" id="WP_010901228.1">
    <property type="nucleotide sequence ID" value="NC_002578.1"/>
</dbReference>
<protein>
    <submittedName>
        <fullName evidence="7">Pyruvate dehydrogenase (Cytochrome) related protein</fullName>
    </submittedName>
</protein>
<dbReference type="SUPFAM" id="SSF52518">
    <property type="entry name" value="Thiamin diphosphate-binding fold (THDP-binding)"/>
    <property type="match status" value="2"/>
</dbReference>
<evidence type="ECO:0000259" key="4">
    <source>
        <dbReference type="Pfam" id="PF00205"/>
    </source>
</evidence>
<dbReference type="EMBL" id="AL445065">
    <property type="protein sequence ID" value="CAC11945.1"/>
    <property type="molecule type" value="Genomic_DNA"/>
</dbReference>
<dbReference type="GO" id="GO:0003824">
    <property type="term" value="F:catalytic activity"/>
    <property type="evidence" value="ECO:0007669"/>
    <property type="project" value="InterPro"/>
</dbReference>
<organism evidence="7 8">
    <name type="scientific">Thermoplasma acidophilum (strain ATCC 25905 / DSM 1728 / JCM 9062 / NBRC 15155 / AMRC-C165)</name>
    <dbReference type="NCBI Taxonomy" id="273075"/>
    <lineage>
        <taxon>Archaea</taxon>
        <taxon>Methanobacteriati</taxon>
        <taxon>Thermoplasmatota</taxon>
        <taxon>Thermoplasmata</taxon>
        <taxon>Thermoplasmatales</taxon>
        <taxon>Thermoplasmataceae</taxon>
        <taxon>Thermoplasma</taxon>
    </lineage>
</organism>
<dbReference type="SMR" id="Q9HJZ5"/>
<dbReference type="InterPro" id="IPR012001">
    <property type="entry name" value="Thiamin_PyroP_enz_TPP-bd_dom"/>
</dbReference>
<feature type="domain" description="Thiamine pyrophosphate enzyme N-terminal TPP-binding" evidence="6">
    <location>
        <begin position="4"/>
        <end position="116"/>
    </location>
</feature>
<name>Q9HJZ5_THEAC</name>
<dbReference type="eggNOG" id="arCOG01999">
    <property type="taxonomic scope" value="Archaea"/>
</dbReference>
<dbReference type="InterPro" id="IPR047211">
    <property type="entry name" value="POXB-like"/>
</dbReference>
<dbReference type="GO" id="GO:0030976">
    <property type="term" value="F:thiamine pyrophosphate binding"/>
    <property type="evidence" value="ECO:0007669"/>
    <property type="project" value="InterPro"/>
</dbReference>
<dbReference type="Pfam" id="PF02776">
    <property type="entry name" value="TPP_enzyme_N"/>
    <property type="match status" value="1"/>
</dbReference>
<dbReference type="FunCoup" id="Q9HJZ5">
    <property type="interactions" value="62"/>
</dbReference>
<evidence type="ECO:0000259" key="6">
    <source>
        <dbReference type="Pfam" id="PF02776"/>
    </source>
</evidence>
<dbReference type="STRING" id="273075.gene:9572030"/>
<dbReference type="InterPro" id="IPR047212">
    <property type="entry name" value="TPP_POXB-like"/>
</dbReference>
<evidence type="ECO:0000256" key="1">
    <source>
        <dbReference type="ARBA" id="ARBA00007812"/>
    </source>
</evidence>
<dbReference type="OrthoDB" id="6837at2157"/>
<dbReference type="GO" id="GO:0000287">
    <property type="term" value="F:magnesium ion binding"/>
    <property type="evidence" value="ECO:0007669"/>
    <property type="project" value="InterPro"/>
</dbReference>
<dbReference type="SUPFAM" id="SSF52467">
    <property type="entry name" value="DHS-like NAD/FAD-binding domain"/>
    <property type="match status" value="1"/>
</dbReference>
<reference evidence="7 8" key="1">
    <citation type="journal article" date="2000" name="Nature">
        <title>The genome sequence of the thermoacidophilic scavenger Thermoplasma acidophilum.</title>
        <authorList>
            <person name="Ruepp A."/>
            <person name="Graml W."/>
            <person name="Santos-Martinez M.L."/>
            <person name="Koretke K.K."/>
            <person name="Volker C."/>
            <person name="Mewes H.W."/>
            <person name="Frishman D."/>
            <person name="Stocker S."/>
            <person name="Lupas A.N."/>
            <person name="Baumeister W."/>
        </authorList>
    </citation>
    <scope>NUCLEOTIDE SEQUENCE [LARGE SCALE GENOMIC DNA]</scope>
    <source>
        <strain evidence="8">ATCC 25905 / DSM 1728 / JCM 9062 / NBRC 15155 / AMRC-C165</strain>
    </source>
</reference>
<dbReference type="InterPro" id="IPR029061">
    <property type="entry name" value="THDP-binding"/>
</dbReference>
<dbReference type="Pfam" id="PF00205">
    <property type="entry name" value="TPP_enzyme_M"/>
    <property type="match status" value="1"/>
</dbReference>
<dbReference type="CDD" id="cd02014">
    <property type="entry name" value="TPP_POX"/>
    <property type="match status" value="1"/>
</dbReference>
<evidence type="ECO:0000313" key="8">
    <source>
        <dbReference type="Proteomes" id="UP000001024"/>
    </source>
</evidence>
<keyword evidence="8" id="KW-1185">Reference proteome</keyword>
<dbReference type="Gene3D" id="3.40.50.970">
    <property type="match status" value="2"/>
</dbReference>
<dbReference type="HOGENOM" id="CLU_013748_3_0_2"/>
<dbReference type="InterPro" id="IPR029035">
    <property type="entry name" value="DHS-like_NAD/FAD-binding_dom"/>
</dbReference>
<sequence>MATSVANVIIDVLADLGVKRIYGLPGDSINPLVDAIRTQDRIKFVQVRHEEGAALEAAFEAKFTGELTVCMGTSGPGSIHLINGLYEAKMSRVPVIALTGQIETDLLYHDYFQEVNLDRLFDDVSVFNAQILNPESAAYIVERAYRESVSKRGVSHLTLSVDVLRMGADHRPVQHMAVESSHFSIDPGAAEKIINESKKPLLFVGRGIIGHSDEVLKFAERIGSPIIYSVNAKGLLDDDDPKVMGPLGLLGTKPSVEAMKRADLIVLLGTIFPYVTFMNEKAEVLQVDVDPSNLGKRVRADIAYQCTVADFLSQVKPDEKPEKFYSEMSRDRDDWISSMEKLESDTSKPIKPEFLARVISKKADRDAVFIVDTGNVTVWATRHIRASKERTFLLSPWLGTMGVGIPGAVGVSFATDRQVIAITGDGSAAMTMMELITAKKYSRPVKIAIFNNSKLGMIKFEEEVMGYPEWGVDLLNPDFSKIAEAVGIKGMRVEDPDKVEDAVEEFLRTEGPAVLDAVVDGDERPMPPKLTFAQVRGYVTSILREKLD</sequence>
<evidence type="ECO:0000256" key="2">
    <source>
        <dbReference type="ARBA" id="ARBA00023052"/>
    </source>
</evidence>
<accession>Q9HJZ5</accession>
<dbReference type="KEGG" id="tac:Ta0816"/>
<dbReference type="InterPro" id="IPR011766">
    <property type="entry name" value="TPP_enzyme_TPP-bd"/>
</dbReference>
<dbReference type="Gene3D" id="3.40.50.1220">
    <property type="entry name" value="TPP-binding domain"/>
    <property type="match status" value="1"/>
</dbReference>
<feature type="domain" description="Thiamine pyrophosphate enzyme central" evidence="4">
    <location>
        <begin position="190"/>
        <end position="314"/>
    </location>
</feature>
<evidence type="ECO:0000256" key="3">
    <source>
        <dbReference type="RuleBase" id="RU362132"/>
    </source>
</evidence>
<dbReference type="NCBIfam" id="NF005040">
    <property type="entry name" value="PRK06457.1"/>
    <property type="match status" value="1"/>
</dbReference>
<proteinExistence type="inferred from homology"/>
<evidence type="ECO:0000313" key="7">
    <source>
        <dbReference type="EMBL" id="CAC11945.1"/>
    </source>
</evidence>
<dbReference type="InterPro" id="IPR012000">
    <property type="entry name" value="Thiamin_PyroP_enz_cen_dom"/>
</dbReference>
<dbReference type="CDD" id="cd07039">
    <property type="entry name" value="TPP_PYR_POX"/>
    <property type="match status" value="1"/>
</dbReference>
<gene>
    <name evidence="7" type="ordered locus">Ta0816</name>
</gene>
<dbReference type="GO" id="GO:0044272">
    <property type="term" value="P:sulfur compound biosynthetic process"/>
    <property type="evidence" value="ECO:0007669"/>
    <property type="project" value="UniProtKB-ARBA"/>
</dbReference>
<dbReference type="PANTHER" id="PTHR42981:SF2">
    <property type="entry name" value="PYRUVATE DEHYDROGENASE [UBIQUINONE]"/>
    <property type="match status" value="1"/>
</dbReference>
<dbReference type="InterPro" id="IPR047210">
    <property type="entry name" value="TPP_PYR_POXB-like"/>
</dbReference>
<evidence type="ECO:0000259" key="5">
    <source>
        <dbReference type="Pfam" id="PF02775"/>
    </source>
</evidence>
<dbReference type="AlphaFoldDB" id="Q9HJZ5"/>